<protein>
    <submittedName>
        <fullName evidence="1">Uncharacterized protein</fullName>
    </submittedName>
</protein>
<dbReference type="EMBL" id="CP023466">
    <property type="protein sequence ID" value="ATE75644.1"/>
    <property type="molecule type" value="Genomic_DNA"/>
</dbReference>
<dbReference type="AlphaFoldDB" id="A0AB33E531"/>
<accession>A0AB33E531</accession>
<name>A0AB33E531_9PSED</name>
<dbReference type="Proteomes" id="UP000218385">
    <property type="component" value="Chromosome"/>
</dbReference>
<reference evidence="1 2" key="1">
    <citation type="submission" date="2017-09" db="EMBL/GenBank/DDBJ databases">
        <title>Complete Genome sequence of Lysobacter capsici KNU-15.</title>
        <authorList>
            <person name="Kim M.-C."/>
            <person name="Yi H."/>
            <person name="Lee D.-W."/>
            <person name="Shin J.-H."/>
        </authorList>
    </citation>
    <scope>NUCLEOTIDE SEQUENCE [LARGE SCALE GENOMIC DNA]</scope>
    <source>
        <strain evidence="1 2">KNU-15</strain>
    </source>
</reference>
<proteinExistence type="predicted"/>
<organism evidence="1 2">
    <name type="scientific">Pseudomonas frederiksbergensis</name>
    <dbReference type="NCBI Taxonomy" id="104087"/>
    <lineage>
        <taxon>Bacteria</taxon>
        <taxon>Pseudomonadati</taxon>
        <taxon>Pseudomonadota</taxon>
        <taxon>Gammaproteobacteria</taxon>
        <taxon>Pseudomonadales</taxon>
        <taxon>Pseudomonadaceae</taxon>
        <taxon>Pseudomonas</taxon>
    </lineage>
</organism>
<evidence type="ECO:0000313" key="2">
    <source>
        <dbReference type="Proteomes" id="UP000218385"/>
    </source>
</evidence>
<evidence type="ECO:0000313" key="1">
    <source>
        <dbReference type="EMBL" id="ATE75644.1"/>
    </source>
</evidence>
<gene>
    <name evidence="1" type="ORF">CNN82_04155</name>
</gene>
<sequence>MSTPGGGDILVGQIIGLTNPHSNSKCTTRLVLRAIIEHNGGWRIDDFSSTAHHRHHIESGHDPMDSVTKDPEHHIKISKNGYTLMRSFNALFACSTDLTPDLVSIRTLRPLGRTVPLAE</sequence>